<dbReference type="InterPro" id="IPR011256">
    <property type="entry name" value="Reg_factor_effector_dom_sf"/>
</dbReference>
<evidence type="ECO:0000259" key="1">
    <source>
        <dbReference type="SMART" id="SM00871"/>
    </source>
</evidence>
<name>A0ABR5NB55_BRECH</name>
<accession>A0ABR5NB55</accession>
<dbReference type="InterPro" id="IPR010499">
    <property type="entry name" value="AraC_E-bd"/>
</dbReference>
<evidence type="ECO:0000313" key="2">
    <source>
        <dbReference type="EMBL" id="KQL48782.1"/>
    </source>
</evidence>
<dbReference type="Gene3D" id="3.20.80.10">
    <property type="entry name" value="Regulatory factor, effector binding domain"/>
    <property type="match status" value="1"/>
</dbReference>
<dbReference type="RefSeq" id="WP_055743076.1">
    <property type="nucleotide sequence ID" value="NZ_LJJB01000007.1"/>
</dbReference>
<gene>
    <name evidence="2" type="ORF">AN963_03010</name>
</gene>
<dbReference type="EMBL" id="LJJB01000007">
    <property type="protein sequence ID" value="KQL48782.1"/>
    <property type="molecule type" value="Genomic_DNA"/>
</dbReference>
<sequence length="158" mass="18366">MSGSIAVVPQKYLIGMSFSGNFQALVAEMPKVWATFLQRQPEIPLVVHPVVRYDISNENHTYQMYTEYIAVEVERFEQIPVGMIGFTVPEKTYARFTHTGPMDQVQNTYQQAFQWIKEHGHRVDEAALRIERYDERFVPSVHAPERSENAYDIFIPLL</sequence>
<organism evidence="2 3">
    <name type="scientific">Brevibacillus choshinensis</name>
    <dbReference type="NCBI Taxonomy" id="54911"/>
    <lineage>
        <taxon>Bacteria</taxon>
        <taxon>Bacillati</taxon>
        <taxon>Bacillota</taxon>
        <taxon>Bacilli</taxon>
        <taxon>Bacillales</taxon>
        <taxon>Paenibacillaceae</taxon>
        <taxon>Brevibacillus</taxon>
    </lineage>
</organism>
<dbReference type="PANTHER" id="PTHR36444">
    <property type="entry name" value="TRANSCRIPTIONAL REGULATOR PROTEIN YOBU-RELATED"/>
    <property type="match status" value="1"/>
</dbReference>
<evidence type="ECO:0000313" key="3">
    <source>
        <dbReference type="Proteomes" id="UP000051063"/>
    </source>
</evidence>
<dbReference type="InterPro" id="IPR053182">
    <property type="entry name" value="YobU-like_regulator"/>
</dbReference>
<dbReference type="PANTHER" id="PTHR36444:SF2">
    <property type="entry name" value="TRANSCRIPTIONAL REGULATOR PROTEIN YOBU-RELATED"/>
    <property type="match status" value="1"/>
</dbReference>
<feature type="domain" description="AraC effector-binding" evidence="1">
    <location>
        <begin position="1"/>
        <end position="158"/>
    </location>
</feature>
<dbReference type="Proteomes" id="UP000051063">
    <property type="component" value="Unassembled WGS sequence"/>
</dbReference>
<comment type="caution">
    <text evidence="2">The sequence shown here is derived from an EMBL/GenBank/DDBJ whole genome shotgun (WGS) entry which is preliminary data.</text>
</comment>
<reference evidence="2 3" key="1">
    <citation type="submission" date="2015-09" db="EMBL/GenBank/DDBJ databases">
        <title>Genome sequencing project for genomic taxonomy and phylogenomics of Bacillus-like bacteria.</title>
        <authorList>
            <person name="Liu B."/>
            <person name="Wang J."/>
            <person name="Zhu Y."/>
            <person name="Liu G."/>
            <person name="Chen Q."/>
            <person name="Chen Z."/>
            <person name="Lan J."/>
            <person name="Che J."/>
            <person name="Ge C."/>
            <person name="Shi H."/>
            <person name="Pan Z."/>
            <person name="Liu X."/>
        </authorList>
    </citation>
    <scope>NUCLEOTIDE SEQUENCE [LARGE SCALE GENOMIC DNA]</scope>
    <source>
        <strain evidence="2 3">DSM 8552</strain>
    </source>
</reference>
<dbReference type="SMART" id="SM00871">
    <property type="entry name" value="AraC_E_bind"/>
    <property type="match status" value="1"/>
</dbReference>
<keyword evidence="3" id="KW-1185">Reference proteome</keyword>
<proteinExistence type="predicted"/>
<dbReference type="SUPFAM" id="SSF55136">
    <property type="entry name" value="Probable bacterial effector-binding domain"/>
    <property type="match status" value="1"/>
</dbReference>
<dbReference type="InterPro" id="IPR029441">
    <property type="entry name" value="Cass2"/>
</dbReference>
<dbReference type="Pfam" id="PF14526">
    <property type="entry name" value="Cass2"/>
    <property type="match status" value="1"/>
</dbReference>
<protein>
    <recommendedName>
        <fullName evidence="1">AraC effector-binding domain-containing protein</fullName>
    </recommendedName>
</protein>